<sequence length="67" mass="8071">MCSILAPAFLCFRPSFDLIKPRKLLNPVKSSRSHQELHRELMTSCKRYRQTHHRGHIVLPWVDFQRR</sequence>
<keyword evidence="23" id="KW-1185">Reference proteome</keyword>
<dbReference type="GO" id="GO:0030041">
    <property type="term" value="P:actin filament polymerization"/>
    <property type="evidence" value="ECO:0007669"/>
    <property type="project" value="TreeGrafter"/>
</dbReference>
<evidence type="ECO:0000256" key="5">
    <source>
        <dbReference type="ARBA" id="ARBA00004529"/>
    </source>
</evidence>
<evidence type="ECO:0000256" key="21">
    <source>
        <dbReference type="ARBA" id="ARBA00045129"/>
    </source>
</evidence>
<proteinExistence type="predicted"/>
<keyword evidence="15" id="KW-0206">Cytoskeleton</keyword>
<evidence type="ECO:0000256" key="18">
    <source>
        <dbReference type="ARBA" id="ARBA00023306"/>
    </source>
</evidence>
<evidence type="ECO:0000256" key="14">
    <source>
        <dbReference type="ARBA" id="ARBA00023203"/>
    </source>
</evidence>
<comment type="function">
    <text evidence="21">Stress-inducible actin-binding protein that plays a role in synaptic and cognitive functions by modulating actin filamentous (F-actin) dynamics. Mediates polymerization of globular actin to F-actin. Also binds to, stabilizes and bundles F-actin. Involved in synaptic function by regulating neurite outgrowth in an actin-dependent manner and for the acquisition of hippocampus-dependent cognitive function, such as learning and long-term memory. Plays a role in the actin and microtubule cytoskeleton organization; negatively regulates focal adhesion (FA) assembly promoting malignant glial cell migration in an actin-, microtubule- and MAP1A-dependent manner. Also involved in neuroblastoma G1/S phase cell cycle progression and cell proliferation inhibition by stimulating ubiquitination of NF-kappa-B subunit RELA and NF-kappa-B degradation in a COMMD1- and actin-dependent manner. May play a role in tumor development.</text>
</comment>
<dbReference type="GO" id="GO:0005634">
    <property type="term" value="C:nucleus"/>
    <property type="evidence" value="ECO:0007669"/>
    <property type="project" value="UniProtKB-SubCell"/>
</dbReference>
<dbReference type="PANTHER" id="PTHR16768:SF3">
    <property type="entry name" value="ACTIN-ASSOCIATED PROTEIN FAM107A"/>
    <property type="match status" value="1"/>
</dbReference>
<name>A0A3Q2Y175_HIPCM</name>
<evidence type="ECO:0000256" key="11">
    <source>
        <dbReference type="ARBA" id="ARBA00023018"/>
    </source>
</evidence>
<evidence type="ECO:0000256" key="16">
    <source>
        <dbReference type="ARBA" id="ARBA00023242"/>
    </source>
</evidence>
<evidence type="ECO:0000256" key="13">
    <source>
        <dbReference type="ARBA" id="ARBA00023136"/>
    </source>
</evidence>
<evidence type="ECO:0000256" key="12">
    <source>
        <dbReference type="ARBA" id="ARBA00023054"/>
    </source>
</evidence>
<evidence type="ECO:0000256" key="15">
    <source>
        <dbReference type="ARBA" id="ARBA00023212"/>
    </source>
</evidence>
<evidence type="ECO:0000256" key="20">
    <source>
        <dbReference type="ARBA" id="ARBA00040095"/>
    </source>
</evidence>
<evidence type="ECO:0000256" key="1">
    <source>
        <dbReference type="ARBA" id="ARBA00004123"/>
    </source>
</evidence>
<keyword evidence="18" id="KW-0131">Cell cycle</keyword>
<dbReference type="GO" id="GO:0045202">
    <property type="term" value="C:synapse"/>
    <property type="evidence" value="ECO:0007669"/>
    <property type="project" value="UniProtKB-SubCell"/>
</dbReference>
<comment type="subcellular location">
    <subcellularLocation>
        <location evidence="3">Cell junction</location>
        <location evidence="3">Focal adhesion</location>
    </subcellularLocation>
    <subcellularLocation>
        <location evidence="2">Cell membrane</location>
    </subcellularLocation>
    <subcellularLocation>
        <location evidence="4">Cell projection</location>
    </subcellularLocation>
    <subcellularLocation>
        <location evidence="5">Cytoplasm</location>
        <location evidence="5">Cytoskeleton</location>
        <location evidence="5">Stress fiber</location>
    </subcellularLocation>
    <subcellularLocation>
        <location evidence="1">Nucleus</location>
    </subcellularLocation>
    <subcellularLocation>
        <location evidence="19">Synapse</location>
    </subcellularLocation>
</comment>
<reference evidence="22" key="2">
    <citation type="submission" date="2025-09" db="UniProtKB">
        <authorList>
            <consortium name="Ensembl"/>
        </authorList>
    </citation>
    <scope>IDENTIFICATION</scope>
</reference>
<dbReference type="Ensembl" id="ENSHCOT00000026446.1">
    <property type="protein sequence ID" value="ENSHCOP00000011110.1"/>
    <property type="gene ID" value="ENSHCOG00000013864.1"/>
</dbReference>
<organism evidence="22 23">
    <name type="scientific">Hippocampus comes</name>
    <name type="common">Tiger tail seahorse</name>
    <dbReference type="NCBI Taxonomy" id="109280"/>
    <lineage>
        <taxon>Eukaryota</taxon>
        <taxon>Metazoa</taxon>
        <taxon>Chordata</taxon>
        <taxon>Craniata</taxon>
        <taxon>Vertebrata</taxon>
        <taxon>Euteleostomi</taxon>
        <taxon>Actinopterygii</taxon>
        <taxon>Neopterygii</taxon>
        <taxon>Teleostei</taxon>
        <taxon>Neoteleostei</taxon>
        <taxon>Acanthomorphata</taxon>
        <taxon>Syngnathiaria</taxon>
        <taxon>Syngnathiformes</taxon>
        <taxon>Syngnathoidei</taxon>
        <taxon>Syngnathidae</taxon>
        <taxon>Hippocampus</taxon>
    </lineage>
</organism>
<dbReference type="AlphaFoldDB" id="A0A3Q2Y175"/>
<dbReference type="GO" id="GO:0032956">
    <property type="term" value="P:regulation of actin cytoskeleton organization"/>
    <property type="evidence" value="ECO:0007669"/>
    <property type="project" value="TreeGrafter"/>
</dbReference>
<evidence type="ECO:0000256" key="8">
    <source>
        <dbReference type="ARBA" id="ARBA00022604"/>
    </source>
</evidence>
<evidence type="ECO:0000313" key="22">
    <source>
        <dbReference type="Ensembl" id="ENSHCOP00000011110.1"/>
    </source>
</evidence>
<dbReference type="GO" id="GO:0003779">
    <property type="term" value="F:actin binding"/>
    <property type="evidence" value="ECO:0007669"/>
    <property type="project" value="UniProtKB-KW"/>
</dbReference>
<keyword evidence="12" id="KW-0175">Coiled coil</keyword>
<evidence type="ECO:0000256" key="10">
    <source>
        <dbReference type="ARBA" id="ARBA00023016"/>
    </source>
</evidence>
<evidence type="ECO:0000256" key="6">
    <source>
        <dbReference type="ARBA" id="ARBA00022475"/>
    </source>
</evidence>
<evidence type="ECO:0000256" key="7">
    <source>
        <dbReference type="ARBA" id="ARBA00022490"/>
    </source>
</evidence>
<dbReference type="GO" id="GO:0051017">
    <property type="term" value="P:actin filament bundle assembly"/>
    <property type="evidence" value="ECO:0007669"/>
    <property type="project" value="TreeGrafter"/>
</dbReference>
<keyword evidence="7" id="KW-0963">Cytoplasm</keyword>
<dbReference type="GO" id="GO:0005886">
    <property type="term" value="C:plasma membrane"/>
    <property type="evidence" value="ECO:0007669"/>
    <property type="project" value="UniProtKB-SubCell"/>
</dbReference>
<dbReference type="GO" id="GO:0005925">
    <property type="term" value="C:focal adhesion"/>
    <property type="evidence" value="ECO:0007669"/>
    <property type="project" value="UniProtKB-SubCell"/>
</dbReference>
<keyword evidence="17" id="KW-0966">Cell projection</keyword>
<evidence type="ECO:0000256" key="9">
    <source>
        <dbReference type="ARBA" id="ARBA00022949"/>
    </source>
</evidence>
<keyword evidence="13" id="KW-0472">Membrane</keyword>
<evidence type="ECO:0000256" key="3">
    <source>
        <dbReference type="ARBA" id="ARBA00004246"/>
    </source>
</evidence>
<evidence type="ECO:0000256" key="19">
    <source>
        <dbReference type="ARBA" id="ARBA00034103"/>
    </source>
</evidence>
<dbReference type="GeneTree" id="ENSGT00940000169528"/>
<keyword evidence="11" id="KW-0770">Synapse</keyword>
<dbReference type="Proteomes" id="UP000264820">
    <property type="component" value="Unplaced"/>
</dbReference>
<evidence type="ECO:0000256" key="4">
    <source>
        <dbReference type="ARBA" id="ARBA00004316"/>
    </source>
</evidence>
<keyword evidence="6" id="KW-1003">Cell membrane</keyword>
<dbReference type="Pfam" id="PF06625">
    <property type="entry name" value="DUF1151"/>
    <property type="match status" value="1"/>
</dbReference>
<dbReference type="GO" id="GO:0001725">
    <property type="term" value="C:stress fiber"/>
    <property type="evidence" value="ECO:0007669"/>
    <property type="project" value="UniProtKB-SubCell"/>
</dbReference>
<keyword evidence="16" id="KW-0539">Nucleus</keyword>
<keyword evidence="14" id="KW-0009">Actin-binding</keyword>
<evidence type="ECO:0000256" key="17">
    <source>
        <dbReference type="ARBA" id="ARBA00023273"/>
    </source>
</evidence>
<dbReference type="PANTHER" id="PTHR16768">
    <property type="entry name" value="DOWN REGULATED IN RENAL CARCINOMA 1/TU3A"/>
    <property type="match status" value="1"/>
</dbReference>
<dbReference type="InterPro" id="IPR009533">
    <property type="entry name" value="FAM107"/>
</dbReference>
<accession>A0A3Q2Y175</accession>
<protein>
    <recommendedName>
        <fullName evidence="20">Actin-associated protein FAM107A</fullName>
    </recommendedName>
</protein>
<evidence type="ECO:0000313" key="23">
    <source>
        <dbReference type="Proteomes" id="UP000264820"/>
    </source>
</evidence>
<reference evidence="22" key="1">
    <citation type="submission" date="2025-08" db="UniProtKB">
        <authorList>
            <consortium name="Ensembl"/>
        </authorList>
    </citation>
    <scope>IDENTIFICATION</scope>
</reference>
<keyword evidence="10" id="KW-0346">Stress response</keyword>
<keyword evidence="9" id="KW-0965">Cell junction</keyword>
<evidence type="ECO:0000256" key="2">
    <source>
        <dbReference type="ARBA" id="ARBA00004236"/>
    </source>
</evidence>
<keyword evidence="8" id="KW-0341">Growth regulation</keyword>
<dbReference type="GO" id="GO:0043005">
    <property type="term" value="C:neuron projection"/>
    <property type="evidence" value="ECO:0007669"/>
    <property type="project" value="TreeGrafter"/>
</dbReference>